<feature type="transmembrane region" description="Helical" evidence="1">
    <location>
        <begin position="100"/>
        <end position="124"/>
    </location>
</feature>
<keyword evidence="1" id="KW-0472">Membrane</keyword>
<name>A0A9P4V922_9PLEO</name>
<keyword evidence="1" id="KW-0812">Transmembrane</keyword>
<keyword evidence="1" id="KW-1133">Transmembrane helix</keyword>
<sequence length="179" mass="20552">MTDITLTDMKFEYGGAKPTIHFDPPLASFREARERLVQMDQEALKALGLSDIRITNFIPPYADALSLVNFSVCILTWAAFGRPANFQPGSLLFDSLLFRFPAFASFCSTIQPFLFPIMALIHAYEVTLMMTKLERHSLLMDSWQWWAWVGSCFVEGWTSFKRLNGLISEKTREKESKKH</sequence>
<dbReference type="PANTHER" id="PTHR37783">
    <property type="entry name" value="MEMBRANE PROTEIN, PUTATIVE (AFU_ORTHOLOGUE AFUA_1G04315)-RELATED"/>
    <property type="match status" value="1"/>
</dbReference>
<dbReference type="AlphaFoldDB" id="A0A9P4V922"/>
<protein>
    <submittedName>
        <fullName evidence="3">Integral membrane protein-like protein</fullName>
    </submittedName>
</protein>
<feature type="domain" description="DUF2470" evidence="2">
    <location>
        <begin position="1"/>
        <end position="39"/>
    </location>
</feature>
<keyword evidence="4" id="KW-1185">Reference proteome</keyword>
<reference evidence="3" key="1">
    <citation type="journal article" date="2020" name="Stud. Mycol.">
        <title>101 Dothideomycetes genomes: a test case for predicting lifestyles and emergence of pathogens.</title>
        <authorList>
            <person name="Haridas S."/>
            <person name="Albert R."/>
            <person name="Binder M."/>
            <person name="Bloem J."/>
            <person name="Labutti K."/>
            <person name="Salamov A."/>
            <person name="Andreopoulos B."/>
            <person name="Baker S."/>
            <person name="Barry K."/>
            <person name="Bills G."/>
            <person name="Bluhm B."/>
            <person name="Cannon C."/>
            <person name="Castanera R."/>
            <person name="Culley D."/>
            <person name="Daum C."/>
            <person name="Ezra D."/>
            <person name="Gonzalez J."/>
            <person name="Henrissat B."/>
            <person name="Kuo A."/>
            <person name="Liang C."/>
            <person name="Lipzen A."/>
            <person name="Lutzoni F."/>
            <person name="Magnuson J."/>
            <person name="Mondo S."/>
            <person name="Nolan M."/>
            <person name="Ohm R."/>
            <person name="Pangilinan J."/>
            <person name="Park H.-J."/>
            <person name="Ramirez L."/>
            <person name="Alfaro M."/>
            <person name="Sun H."/>
            <person name="Tritt A."/>
            <person name="Yoshinaga Y."/>
            <person name="Zwiers L.-H."/>
            <person name="Turgeon B."/>
            <person name="Goodwin S."/>
            <person name="Spatafora J."/>
            <person name="Crous P."/>
            <person name="Grigoriev I."/>
        </authorList>
    </citation>
    <scope>NUCLEOTIDE SEQUENCE</scope>
    <source>
        <strain evidence="3">CBS 125425</strain>
    </source>
</reference>
<comment type="caution">
    <text evidence="3">The sequence shown here is derived from an EMBL/GenBank/DDBJ whole genome shotgun (WGS) entry which is preliminary data.</text>
</comment>
<dbReference type="EMBL" id="ML996098">
    <property type="protein sequence ID" value="KAF2740923.1"/>
    <property type="molecule type" value="Genomic_DNA"/>
</dbReference>
<dbReference type="Proteomes" id="UP000799444">
    <property type="component" value="Unassembled WGS sequence"/>
</dbReference>
<proteinExistence type="predicted"/>
<organism evidence="3 4">
    <name type="scientific">Polyplosphaeria fusca</name>
    <dbReference type="NCBI Taxonomy" id="682080"/>
    <lineage>
        <taxon>Eukaryota</taxon>
        <taxon>Fungi</taxon>
        <taxon>Dikarya</taxon>
        <taxon>Ascomycota</taxon>
        <taxon>Pezizomycotina</taxon>
        <taxon>Dothideomycetes</taxon>
        <taxon>Pleosporomycetidae</taxon>
        <taxon>Pleosporales</taxon>
        <taxon>Tetraplosphaeriaceae</taxon>
        <taxon>Polyplosphaeria</taxon>
    </lineage>
</organism>
<evidence type="ECO:0000259" key="2">
    <source>
        <dbReference type="Pfam" id="PF10615"/>
    </source>
</evidence>
<accession>A0A9P4V922</accession>
<evidence type="ECO:0000313" key="3">
    <source>
        <dbReference type="EMBL" id="KAF2740923.1"/>
    </source>
</evidence>
<dbReference type="InterPro" id="IPR019595">
    <property type="entry name" value="DUF2470"/>
</dbReference>
<dbReference type="OrthoDB" id="5553410at2759"/>
<gene>
    <name evidence="3" type="ORF">EJ04DRAFT_507376</name>
</gene>
<feature type="transmembrane region" description="Helical" evidence="1">
    <location>
        <begin position="61"/>
        <end position="80"/>
    </location>
</feature>
<evidence type="ECO:0000256" key="1">
    <source>
        <dbReference type="SAM" id="Phobius"/>
    </source>
</evidence>
<dbReference type="Pfam" id="PF10615">
    <property type="entry name" value="DUF2470"/>
    <property type="match status" value="1"/>
</dbReference>
<dbReference type="PANTHER" id="PTHR37783:SF1">
    <property type="entry name" value="MEMBRANE PROTEIN, PUTATIVE (AFU_ORTHOLOGUE AFUA_1G04315)-RELATED"/>
    <property type="match status" value="1"/>
</dbReference>
<evidence type="ECO:0000313" key="4">
    <source>
        <dbReference type="Proteomes" id="UP000799444"/>
    </source>
</evidence>